<organism evidence="1 2">
    <name type="scientific">Linderina pennispora</name>
    <dbReference type="NCBI Taxonomy" id="61395"/>
    <lineage>
        <taxon>Eukaryota</taxon>
        <taxon>Fungi</taxon>
        <taxon>Fungi incertae sedis</taxon>
        <taxon>Zoopagomycota</taxon>
        <taxon>Kickxellomycotina</taxon>
        <taxon>Kickxellomycetes</taxon>
        <taxon>Kickxellales</taxon>
        <taxon>Kickxellaceae</taxon>
        <taxon>Linderina</taxon>
    </lineage>
</organism>
<dbReference type="InterPro" id="IPR023213">
    <property type="entry name" value="CAT-like_dom_sf"/>
</dbReference>
<dbReference type="Proteomes" id="UP000193922">
    <property type="component" value="Unassembled WGS sequence"/>
</dbReference>
<keyword evidence="2" id="KW-1185">Reference proteome</keyword>
<evidence type="ECO:0000313" key="1">
    <source>
        <dbReference type="EMBL" id="ORX68456.1"/>
    </source>
</evidence>
<evidence type="ECO:0000313" key="2">
    <source>
        <dbReference type="Proteomes" id="UP000193922"/>
    </source>
</evidence>
<reference evidence="1 2" key="1">
    <citation type="submission" date="2016-07" db="EMBL/GenBank/DDBJ databases">
        <title>Pervasive Adenine N6-methylation of Active Genes in Fungi.</title>
        <authorList>
            <consortium name="DOE Joint Genome Institute"/>
            <person name="Mondo S.J."/>
            <person name="Dannebaum R.O."/>
            <person name="Kuo R.C."/>
            <person name="Labutti K."/>
            <person name="Haridas S."/>
            <person name="Kuo A."/>
            <person name="Salamov A."/>
            <person name="Ahrendt S.R."/>
            <person name="Lipzen A."/>
            <person name="Sullivan W."/>
            <person name="Andreopoulos W.B."/>
            <person name="Clum A."/>
            <person name="Lindquist E."/>
            <person name="Daum C."/>
            <person name="Ramamoorthy G.K."/>
            <person name="Gryganskyi A."/>
            <person name="Culley D."/>
            <person name="Magnuson J.K."/>
            <person name="James T.Y."/>
            <person name="O'Malley M.A."/>
            <person name="Stajich J.E."/>
            <person name="Spatafora J.W."/>
            <person name="Visel A."/>
            <person name="Grigoriev I.V."/>
        </authorList>
    </citation>
    <scope>NUCLEOTIDE SEQUENCE [LARGE SCALE GENOMIC DNA]</scope>
    <source>
        <strain evidence="1 2">ATCC 12442</strain>
    </source>
</reference>
<dbReference type="OrthoDB" id="1862401at2759"/>
<name>A0A1Y1W5F1_9FUNG</name>
<comment type="caution">
    <text evidence="1">The sequence shown here is derived from an EMBL/GenBank/DDBJ whole genome shotgun (WGS) entry which is preliminary data.</text>
</comment>
<dbReference type="AlphaFoldDB" id="A0A1Y1W5F1"/>
<dbReference type="EMBL" id="MCFD01000009">
    <property type="protein sequence ID" value="ORX68456.1"/>
    <property type="molecule type" value="Genomic_DNA"/>
</dbReference>
<gene>
    <name evidence="1" type="ORF">DL89DRAFT_268306</name>
</gene>
<dbReference type="GeneID" id="63804517"/>
<proteinExistence type="predicted"/>
<accession>A0A1Y1W5F1</accession>
<dbReference type="Gene3D" id="3.30.559.10">
    <property type="entry name" value="Chloramphenicol acetyltransferase-like domain"/>
    <property type="match status" value="1"/>
</dbReference>
<sequence>MEIVVDKGHLSMPGYHESLPLVHFSKMQSSRFNPATWPDNLVPVEPVPSPNKATGKIKLLHVHVVRLKDNSEISISINLSHSAADSITFMTFLNCWADEMCALVAGVSVAEVTYCFGADVIKQHLLSERAPLSDVVGLEHTVGGVGQEEKEIRNE</sequence>
<evidence type="ECO:0008006" key="3">
    <source>
        <dbReference type="Google" id="ProtNLM"/>
    </source>
</evidence>
<dbReference type="RefSeq" id="XP_040742238.1">
    <property type="nucleotide sequence ID" value="XM_040887869.1"/>
</dbReference>
<protein>
    <recommendedName>
        <fullName evidence="3">CoA-dependent acyltransferase</fullName>
    </recommendedName>
</protein>